<sequence>MSAMEKTRQIIRRIGGIHDSIHRFISGYIEECEKECLVPSHGELLTALFSGREFTMGDLAREIRKTKPTVTVLVEKLVRCGYVTRERDARDGRISYIRLTEKGWGLEPVLEDILGFLEKRFFSGFTVQEKNNLEELLFRIEENLKEEKRI</sequence>
<protein>
    <recommendedName>
        <fullName evidence="4">HTH marR-type domain-containing protein</fullName>
    </recommendedName>
</protein>
<feature type="domain" description="HTH marR-type" evidence="4">
    <location>
        <begin position="1"/>
        <end position="142"/>
    </location>
</feature>
<keyword evidence="3" id="KW-0804">Transcription</keyword>
<reference evidence="5" key="1">
    <citation type="submission" date="2019-08" db="EMBL/GenBank/DDBJ databases">
        <authorList>
            <person name="Kucharzyk K."/>
            <person name="Murdoch R.W."/>
            <person name="Higgins S."/>
            <person name="Loffler F."/>
        </authorList>
    </citation>
    <scope>NUCLEOTIDE SEQUENCE</scope>
</reference>
<accession>A0A644Y3S5</accession>
<dbReference type="PROSITE" id="PS50995">
    <property type="entry name" value="HTH_MARR_2"/>
    <property type="match status" value="1"/>
</dbReference>
<dbReference type="InterPro" id="IPR036388">
    <property type="entry name" value="WH-like_DNA-bd_sf"/>
</dbReference>
<dbReference type="SUPFAM" id="SSF46785">
    <property type="entry name" value="Winged helix' DNA-binding domain"/>
    <property type="match status" value="1"/>
</dbReference>
<evidence type="ECO:0000256" key="2">
    <source>
        <dbReference type="ARBA" id="ARBA00023125"/>
    </source>
</evidence>
<gene>
    <name evidence="5" type="ORF">SDC9_67230</name>
</gene>
<keyword evidence="2" id="KW-0238">DNA-binding</keyword>
<dbReference type="Pfam" id="PF12802">
    <property type="entry name" value="MarR_2"/>
    <property type="match status" value="1"/>
</dbReference>
<dbReference type="PRINTS" id="PR00598">
    <property type="entry name" value="HTHMARR"/>
</dbReference>
<dbReference type="Gene3D" id="1.10.10.10">
    <property type="entry name" value="Winged helix-like DNA-binding domain superfamily/Winged helix DNA-binding domain"/>
    <property type="match status" value="1"/>
</dbReference>
<evidence type="ECO:0000256" key="1">
    <source>
        <dbReference type="ARBA" id="ARBA00023015"/>
    </source>
</evidence>
<comment type="caution">
    <text evidence="5">The sequence shown here is derived from an EMBL/GenBank/DDBJ whole genome shotgun (WGS) entry which is preliminary data.</text>
</comment>
<dbReference type="GO" id="GO:0003700">
    <property type="term" value="F:DNA-binding transcription factor activity"/>
    <property type="evidence" value="ECO:0007669"/>
    <property type="project" value="InterPro"/>
</dbReference>
<dbReference type="InterPro" id="IPR000835">
    <property type="entry name" value="HTH_MarR-typ"/>
</dbReference>
<dbReference type="InterPro" id="IPR036390">
    <property type="entry name" value="WH_DNA-bd_sf"/>
</dbReference>
<evidence type="ECO:0000313" key="5">
    <source>
        <dbReference type="EMBL" id="MPM20794.1"/>
    </source>
</evidence>
<dbReference type="PANTHER" id="PTHR42756">
    <property type="entry name" value="TRANSCRIPTIONAL REGULATOR, MARR"/>
    <property type="match status" value="1"/>
</dbReference>
<dbReference type="EMBL" id="VSSQ01003460">
    <property type="protein sequence ID" value="MPM20794.1"/>
    <property type="molecule type" value="Genomic_DNA"/>
</dbReference>
<evidence type="ECO:0000259" key="4">
    <source>
        <dbReference type="PROSITE" id="PS50995"/>
    </source>
</evidence>
<dbReference type="SMART" id="SM00347">
    <property type="entry name" value="HTH_MARR"/>
    <property type="match status" value="1"/>
</dbReference>
<proteinExistence type="predicted"/>
<evidence type="ECO:0000256" key="3">
    <source>
        <dbReference type="ARBA" id="ARBA00023163"/>
    </source>
</evidence>
<dbReference type="GO" id="GO:0003677">
    <property type="term" value="F:DNA binding"/>
    <property type="evidence" value="ECO:0007669"/>
    <property type="project" value="UniProtKB-KW"/>
</dbReference>
<dbReference type="PANTHER" id="PTHR42756:SF1">
    <property type="entry name" value="TRANSCRIPTIONAL REPRESSOR OF EMRAB OPERON"/>
    <property type="match status" value="1"/>
</dbReference>
<organism evidence="5">
    <name type="scientific">bioreactor metagenome</name>
    <dbReference type="NCBI Taxonomy" id="1076179"/>
    <lineage>
        <taxon>unclassified sequences</taxon>
        <taxon>metagenomes</taxon>
        <taxon>ecological metagenomes</taxon>
    </lineage>
</organism>
<name>A0A644Y3S5_9ZZZZ</name>
<dbReference type="AlphaFoldDB" id="A0A644Y3S5"/>
<keyword evidence="1" id="KW-0805">Transcription regulation</keyword>